<dbReference type="AlphaFoldDB" id="A0A8S3F1L2"/>
<comment type="caution">
    <text evidence="2">The sequence shown here is derived from an EMBL/GenBank/DDBJ whole genome shotgun (WGS) entry which is preliminary data.</text>
</comment>
<feature type="domain" description="Integrase catalytic" evidence="1">
    <location>
        <begin position="126"/>
        <end position="284"/>
    </location>
</feature>
<dbReference type="EMBL" id="CAJOBH010237458">
    <property type="protein sequence ID" value="CAF5096524.1"/>
    <property type="molecule type" value="Genomic_DNA"/>
</dbReference>
<name>A0A8S3F1L2_9BILA</name>
<dbReference type="Pfam" id="PF00665">
    <property type="entry name" value="rve"/>
    <property type="match status" value="1"/>
</dbReference>
<dbReference type="PROSITE" id="PS50994">
    <property type="entry name" value="INTEGRASE"/>
    <property type="match status" value="1"/>
</dbReference>
<gene>
    <name evidence="2" type="ORF">BYL167_LOCUS63828</name>
</gene>
<dbReference type="FunFam" id="1.10.340.70:FF:000001">
    <property type="entry name" value="Retrovirus-related Pol polyprotein from transposon gypsy-like Protein"/>
    <property type="match status" value="1"/>
</dbReference>
<dbReference type="Gene3D" id="1.10.340.70">
    <property type="match status" value="1"/>
</dbReference>
<dbReference type="PANTHER" id="PTHR37984">
    <property type="entry name" value="PROTEIN CBG26694"/>
    <property type="match status" value="1"/>
</dbReference>
<protein>
    <recommendedName>
        <fullName evidence="1">Integrase catalytic domain-containing protein</fullName>
    </recommendedName>
</protein>
<dbReference type="PANTHER" id="PTHR37984:SF15">
    <property type="entry name" value="INTEGRASE CATALYTIC DOMAIN-CONTAINING PROTEIN"/>
    <property type="match status" value="1"/>
</dbReference>
<dbReference type="SUPFAM" id="SSF53098">
    <property type="entry name" value="Ribonuclease H-like"/>
    <property type="match status" value="1"/>
</dbReference>
<dbReference type="InterPro" id="IPR036397">
    <property type="entry name" value="RNaseH_sf"/>
</dbReference>
<dbReference type="Pfam" id="PF17921">
    <property type="entry name" value="Integrase_H2C2"/>
    <property type="match status" value="1"/>
</dbReference>
<evidence type="ECO:0000259" key="1">
    <source>
        <dbReference type="PROSITE" id="PS50994"/>
    </source>
</evidence>
<reference evidence="2" key="1">
    <citation type="submission" date="2021-02" db="EMBL/GenBank/DDBJ databases">
        <authorList>
            <person name="Nowell W R."/>
        </authorList>
    </citation>
    <scope>NUCLEOTIDE SEQUENCE</scope>
</reference>
<dbReference type="GO" id="GO:0015074">
    <property type="term" value="P:DNA integration"/>
    <property type="evidence" value="ECO:0007669"/>
    <property type="project" value="InterPro"/>
</dbReference>
<dbReference type="Proteomes" id="UP000681967">
    <property type="component" value="Unassembled WGS sequence"/>
</dbReference>
<organism evidence="2 3">
    <name type="scientific">Rotaria magnacalcarata</name>
    <dbReference type="NCBI Taxonomy" id="392030"/>
    <lineage>
        <taxon>Eukaryota</taxon>
        <taxon>Metazoa</taxon>
        <taxon>Spiralia</taxon>
        <taxon>Gnathifera</taxon>
        <taxon>Rotifera</taxon>
        <taxon>Eurotatoria</taxon>
        <taxon>Bdelloidea</taxon>
        <taxon>Philodinida</taxon>
        <taxon>Philodinidae</taxon>
        <taxon>Rotaria</taxon>
    </lineage>
</organism>
<dbReference type="Gene3D" id="3.30.420.10">
    <property type="entry name" value="Ribonuclease H-like superfamily/Ribonuclease H"/>
    <property type="match status" value="1"/>
</dbReference>
<accession>A0A8S3F1L2</accession>
<dbReference type="InterPro" id="IPR001584">
    <property type="entry name" value="Integrase_cat-core"/>
</dbReference>
<proteinExistence type="predicted"/>
<dbReference type="FunFam" id="3.30.420.10:FF:000032">
    <property type="entry name" value="Retrovirus-related Pol polyprotein from transposon 297-like Protein"/>
    <property type="match status" value="1"/>
</dbReference>
<dbReference type="InterPro" id="IPR041588">
    <property type="entry name" value="Integrase_H2C2"/>
</dbReference>
<dbReference type="InterPro" id="IPR050951">
    <property type="entry name" value="Retrovirus_Pol_polyprotein"/>
</dbReference>
<evidence type="ECO:0000313" key="2">
    <source>
        <dbReference type="EMBL" id="CAF5096524.1"/>
    </source>
</evidence>
<feature type="non-terminal residue" evidence="2">
    <location>
        <position position="1"/>
    </location>
</feature>
<evidence type="ECO:0000313" key="3">
    <source>
        <dbReference type="Proteomes" id="UP000681967"/>
    </source>
</evidence>
<dbReference type="GO" id="GO:0003676">
    <property type="term" value="F:nucleic acid binding"/>
    <property type="evidence" value="ECO:0007669"/>
    <property type="project" value="InterPro"/>
</dbReference>
<sequence>AEQSKIHQQASCHRLVDGALYRVLHLPRSVVENSSSSVASNSRLFRSHEQLRLVIPTSKIVELLSLAHDHATAAHLGRHKTLYRLSNRFYWSHMRRDVEAYVRSCKLCQQFKASTQKPGGLMHPIVVSEPWNTVGIDLAGPLPKTRRGNSFILVVIDYFTKWIELFPLANTKAKTIAQVFVDEVLCRFGFPVRVISDNGVQFLSNIFTNVCLALDIKHQRTPLYHPQSNLCERVNRTIKPLLAALAYNDNKSWDIKLPQIAFALRTAPSDSTEQSPAFLMFGRHPRQPLDLCLPSPAPLDQSPTATDLLDNRKQLLADLLPAYASTKKILDISHCNTR</sequence>
<dbReference type="InterPro" id="IPR012337">
    <property type="entry name" value="RNaseH-like_sf"/>
</dbReference>